<evidence type="ECO:0000313" key="3">
    <source>
        <dbReference type="EMBL" id="KAG7343959.1"/>
    </source>
</evidence>
<dbReference type="AlphaFoldDB" id="A0A9K3KJ09"/>
<keyword evidence="2" id="KW-0732">Signal</keyword>
<gene>
    <name evidence="3" type="ORF">IV203_021967</name>
</gene>
<dbReference type="Proteomes" id="UP000693970">
    <property type="component" value="Unassembled WGS sequence"/>
</dbReference>
<accession>A0A9K3KJ09</accession>
<protein>
    <submittedName>
        <fullName evidence="3">Uncharacterized protein</fullName>
    </submittedName>
</protein>
<dbReference type="OrthoDB" id="52340at2759"/>
<reference evidence="3" key="2">
    <citation type="submission" date="2021-04" db="EMBL/GenBank/DDBJ databases">
        <authorList>
            <person name="Podell S."/>
        </authorList>
    </citation>
    <scope>NUCLEOTIDE SEQUENCE</scope>
    <source>
        <strain evidence="3">Hildebrandi</strain>
    </source>
</reference>
<feature type="signal peptide" evidence="2">
    <location>
        <begin position="1"/>
        <end position="26"/>
    </location>
</feature>
<keyword evidence="1" id="KW-0472">Membrane</keyword>
<sequence length="209" mass="22912">MKLPRKERVLIVVALLVVASLLPAHSFAIHGECKQLQPSSLSSRKQSIGDDSRISTTTNASETKILYSLLATGRDKPPNRGNFFFNDEVSSHLYGYMYLVGFFFAQDPLFLASFFLFSAVAAWATQESLLPANPRVPALTSVATLATTMFGRYGMGLDPPLQDLIGDIYHGPTQDALLLEVGISSLNVLWGVFGTWKTKEQKNGATYGF</sequence>
<name>A0A9K3KJ09_9STRA</name>
<reference evidence="3" key="1">
    <citation type="journal article" date="2021" name="Sci. Rep.">
        <title>Diploid genomic architecture of Nitzschia inconspicua, an elite biomass production diatom.</title>
        <authorList>
            <person name="Oliver A."/>
            <person name="Podell S."/>
            <person name="Pinowska A."/>
            <person name="Traller J.C."/>
            <person name="Smith S.R."/>
            <person name="McClure R."/>
            <person name="Beliaev A."/>
            <person name="Bohutskyi P."/>
            <person name="Hill E.A."/>
            <person name="Rabines A."/>
            <person name="Zheng H."/>
            <person name="Allen L.Z."/>
            <person name="Kuo A."/>
            <person name="Grigoriev I.V."/>
            <person name="Allen A.E."/>
            <person name="Hazlebeck D."/>
            <person name="Allen E.E."/>
        </authorList>
    </citation>
    <scope>NUCLEOTIDE SEQUENCE</scope>
    <source>
        <strain evidence="3">Hildebrandi</strain>
    </source>
</reference>
<dbReference type="EMBL" id="JAGRRH010000023">
    <property type="protein sequence ID" value="KAG7343959.1"/>
    <property type="molecule type" value="Genomic_DNA"/>
</dbReference>
<keyword evidence="1" id="KW-0812">Transmembrane</keyword>
<keyword evidence="1" id="KW-1133">Transmembrane helix</keyword>
<keyword evidence="4" id="KW-1185">Reference proteome</keyword>
<feature type="transmembrane region" description="Helical" evidence="1">
    <location>
        <begin position="96"/>
        <end position="124"/>
    </location>
</feature>
<feature type="chain" id="PRO_5039924940" evidence="2">
    <location>
        <begin position="27"/>
        <end position="209"/>
    </location>
</feature>
<evidence type="ECO:0000256" key="1">
    <source>
        <dbReference type="SAM" id="Phobius"/>
    </source>
</evidence>
<comment type="caution">
    <text evidence="3">The sequence shown here is derived from an EMBL/GenBank/DDBJ whole genome shotgun (WGS) entry which is preliminary data.</text>
</comment>
<evidence type="ECO:0000256" key="2">
    <source>
        <dbReference type="SAM" id="SignalP"/>
    </source>
</evidence>
<proteinExistence type="predicted"/>
<organism evidence="3 4">
    <name type="scientific">Nitzschia inconspicua</name>
    <dbReference type="NCBI Taxonomy" id="303405"/>
    <lineage>
        <taxon>Eukaryota</taxon>
        <taxon>Sar</taxon>
        <taxon>Stramenopiles</taxon>
        <taxon>Ochrophyta</taxon>
        <taxon>Bacillariophyta</taxon>
        <taxon>Bacillariophyceae</taxon>
        <taxon>Bacillariophycidae</taxon>
        <taxon>Bacillariales</taxon>
        <taxon>Bacillariaceae</taxon>
        <taxon>Nitzschia</taxon>
    </lineage>
</organism>
<evidence type="ECO:0000313" key="4">
    <source>
        <dbReference type="Proteomes" id="UP000693970"/>
    </source>
</evidence>